<keyword evidence="3 8" id="KW-0808">Transferase</keyword>
<dbReference type="SUPFAM" id="SSF53335">
    <property type="entry name" value="S-adenosyl-L-methionine-dependent methyltransferases"/>
    <property type="match status" value="1"/>
</dbReference>
<keyword evidence="4" id="KW-0949">S-adenosyl-L-methionine</keyword>
<dbReference type="InterPro" id="IPR029063">
    <property type="entry name" value="SAM-dependent_MTases_sf"/>
</dbReference>
<dbReference type="GO" id="GO:0009307">
    <property type="term" value="P:DNA restriction-modification system"/>
    <property type="evidence" value="ECO:0007669"/>
    <property type="project" value="UniProtKB-KW"/>
</dbReference>
<evidence type="ECO:0000259" key="6">
    <source>
        <dbReference type="Pfam" id="PF01555"/>
    </source>
</evidence>
<organism evidence="8 9">
    <name type="scientific">Peribacillus asahii</name>
    <dbReference type="NCBI Taxonomy" id="228899"/>
    <lineage>
        <taxon>Bacteria</taxon>
        <taxon>Bacillati</taxon>
        <taxon>Bacillota</taxon>
        <taxon>Bacilli</taxon>
        <taxon>Bacillales</taxon>
        <taxon>Bacillaceae</taxon>
        <taxon>Peribacillus</taxon>
    </lineage>
</organism>
<dbReference type="Proteomes" id="UP000283095">
    <property type="component" value="Plasmid pOM18"/>
</dbReference>
<reference evidence="8 9" key="1">
    <citation type="submission" date="2018-01" db="EMBL/GenBank/DDBJ databases">
        <title>Bacillus asahii Genome sequencing and assembly.</title>
        <authorList>
            <person name="Jiang H."/>
            <person name="Feng Y."/>
            <person name="Zhao F."/>
            <person name="Lin X."/>
        </authorList>
    </citation>
    <scope>NUCLEOTIDE SEQUENCE [LARGE SCALE GENOMIC DNA]</scope>
    <source>
        <strain evidence="8 9">OM18</strain>
        <plasmid evidence="9">pom18</plasmid>
    </source>
</reference>
<evidence type="ECO:0000313" key="8">
    <source>
        <dbReference type="EMBL" id="AZV45706.1"/>
    </source>
</evidence>
<dbReference type="InterPro" id="IPR002052">
    <property type="entry name" value="DNA_methylase_N6_adenine_CS"/>
</dbReference>
<dbReference type="InterPro" id="IPR022221">
    <property type="entry name" value="TypeIII_RM_meth"/>
</dbReference>
<dbReference type="GO" id="GO:0003677">
    <property type="term" value="F:DNA binding"/>
    <property type="evidence" value="ECO:0007669"/>
    <property type="project" value="InterPro"/>
</dbReference>
<accession>A0A3T0KZE6</accession>
<name>A0A3T0KZE6_9BACI</name>
<dbReference type="GO" id="GO:0008170">
    <property type="term" value="F:N-methyltransferase activity"/>
    <property type="evidence" value="ECO:0007669"/>
    <property type="project" value="InterPro"/>
</dbReference>
<dbReference type="AlphaFoldDB" id="A0A3T0KZE6"/>
<dbReference type="OrthoDB" id="9800801at2"/>
<dbReference type="Pfam" id="PF12564">
    <property type="entry name" value="TypeIII_RM_meth"/>
    <property type="match status" value="1"/>
</dbReference>
<proteinExistence type="inferred from homology"/>
<dbReference type="InterPro" id="IPR001091">
    <property type="entry name" value="RM_Methyltransferase"/>
</dbReference>
<keyword evidence="5" id="KW-0680">Restriction system</keyword>
<keyword evidence="8" id="KW-0614">Plasmid</keyword>
<evidence type="ECO:0000256" key="4">
    <source>
        <dbReference type="ARBA" id="ARBA00022691"/>
    </source>
</evidence>
<dbReference type="Gene3D" id="3.40.50.150">
    <property type="entry name" value="Vaccinia Virus protein VP39"/>
    <property type="match status" value="1"/>
</dbReference>
<dbReference type="REBASE" id="294606">
    <property type="entry name" value="M.BasOM18ORF53P"/>
</dbReference>
<dbReference type="GO" id="GO:0032259">
    <property type="term" value="P:methylation"/>
    <property type="evidence" value="ECO:0007669"/>
    <property type="project" value="UniProtKB-KW"/>
</dbReference>
<evidence type="ECO:0000256" key="1">
    <source>
        <dbReference type="ARBA" id="ARBA00006594"/>
    </source>
</evidence>
<evidence type="ECO:0000256" key="3">
    <source>
        <dbReference type="ARBA" id="ARBA00022679"/>
    </source>
</evidence>
<feature type="domain" description="Type III restriction/modification enzyme methylation subunit" evidence="7">
    <location>
        <begin position="34"/>
        <end position="89"/>
    </location>
</feature>
<dbReference type="KEGG" id="pasa:BAOM_p053"/>
<keyword evidence="2 8" id="KW-0489">Methyltransferase</keyword>
<gene>
    <name evidence="8" type="ORF">BAOM_p053</name>
</gene>
<comment type="similarity">
    <text evidence="1">Belongs to the N(4)/N(6)-methyltransferase family.</text>
</comment>
<dbReference type="Pfam" id="PF01555">
    <property type="entry name" value="N6_N4_Mtase"/>
    <property type="match status" value="1"/>
</dbReference>
<evidence type="ECO:0000256" key="2">
    <source>
        <dbReference type="ARBA" id="ARBA00022603"/>
    </source>
</evidence>
<geneLocation type="plasmid" evidence="9">
    <name>pom18</name>
</geneLocation>
<dbReference type="EMBL" id="CP026096">
    <property type="protein sequence ID" value="AZV45706.1"/>
    <property type="molecule type" value="Genomic_DNA"/>
</dbReference>
<dbReference type="PRINTS" id="PR00508">
    <property type="entry name" value="S21N4MTFRASE"/>
</dbReference>
<dbReference type="PROSITE" id="PS00092">
    <property type="entry name" value="N6_MTASE"/>
    <property type="match status" value="1"/>
</dbReference>
<evidence type="ECO:0000259" key="7">
    <source>
        <dbReference type="Pfam" id="PF12564"/>
    </source>
</evidence>
<evidence type="ECO:0000256" key="5">
    <source>
        <dbReference type="ARBA" id="ARBA00022747"/>
    </source>
</evidence>
<dbReference type="InterPro" id="IPR002941">
    <property type="entry name" value="DNA_methylase_N4/N6"/>
</dbReference>
<dbReference type="InterPro" id="IPR002295">
    <property type="entry name" value="N4/N6-MTase_EcoPI_Mod-like"/>
</dbReference>
<evidence type="ECO:0000313" key="9">
    <source>
        <dbReference type="Proteomes" id="UP000283095"/>
    </source>
</evidence>
<feature type="domain" description="DNA methylase N-4/N-6" evidence="6">
    <location>
        <begin position="193"/>
        <end position="525"/>
    </location>
</feature>
<dbReference type="RefSeq" id="WP_127762756.1">
    <property type="nucleotide sequence ID" value="NZ_CP026096.1"/>
</dbReference>
<sequence>MNKELQKLLLSKEEYVVEATLNKNLVGQLARNYDTGLLNILQSNEKIKAHFFSSTDGGLIFKLDVFLQFLNNKAFLPDSYTIYKQKIGLAYKGEVDLLSQNKEIVLNWPYKDCILEGGQHKEDAKRDELFFNEVLSPTEVTRLMEPKAFSNFVLHDSTGVSKLENISGEENLIIKGNNLLALSSLKEKFAGKIKLIYIDPPYYFNANKSEDTFRYNSNFKLSTWLVFMKNRLELAKELLAEDGAIFAQISDDGVAELHLLMKEIFNTPTTNNFINKITVKTKSPSGFQSVNPGVFETAEYIIGFAKNKSKWTYNRQYVEADYDANYKWVVTNIDDDFKNWNIVDIKEVIANDLGLTLEDFKKKYDDKLILGLMAEYALKNSDKVFQSVAISNKAGAQIKKVRDESKLSPHEIFLVRREGQYDVYVNKGREMAFYQKKIRDINGEMVPSVQATNMWTDTPYEGIASEGGVVLKGGKKPEKLLKRIIEMGTDSENDIVMDFFLGSGTTCAVAHKLGRRYIGIEQLDYIDELAIPRLESVINGDQSGISKIQGWTGGGSFVYCEIKNDAKEFVNRIEEASDDGELLELFELAKKSSFISYRIDPNKMKSSEFEKLSFAEQKQLLREIIDNNNLYVNYSDIEDQSYGISAEDKVLNRQFYGGGE</sequence>
<protein>
    <submittedName>
        <fullName evidence="8">DNA-cytosine methyltransferase</fullName>
    </submittedName>
</protein>
<dbReference type="PIRSF" id="PIRSF015855">
    <property type="entry name" value="TypeIII_Mtase_mKpnI"/>
    <property type="match status" value="1"/>
</dbReference>